<evidence type="ECO:0000313" key="5">
    <source>
        <dbReference type="EMBL" id="TGV04722.1"/>
    </source>
</evidence>
<evidence type="ECO:0000256" key="2">
    <source>
        <dbReference type="ARBA" id="ARBA00022801"/>
    </source>
</evidence>
<feature type="repeat" description="TPR" evidence="3">
    <location>
        <begin position="365"/>
        <end position="398"/>
    </location>
</feature>
<evidence type="ECO:0000256" key="3">
    <source>
        <dbReference type="PROSITE-ProRule" id="PRU00339"/>
    </source>
</evidence>
<keyword evidence="4" id="KW-0732">Signal</keyword>
<keyword evidence="3" id="KW-0802">TPR repeat</keyword>
<name>A0A4S1E405_9FLAO</name>
<feature type="chain" id="PRO_5020938346" evidence="4">
    <location>
        <begin position="20"/>
        <end position="410"/>
    </location>
</feature>
<accession>A0A4S1E405</accession>
<feature type="signal peptide" evidence="4">
    <location>
        <begin position="1"/>
        <end position="19"/>
    </location>
</feature>
<dbReference type="AlphaFoldDB" id="A0A4S1E405"/>
<dbReference type="RefSeq" id="WP_135874546.1">
    <property type="nucleotide sequence ID" value="NZ_SRSO01000001.1"/>
</dbReference>
<dbReference type="PANTHER" id="PTHR40841:SF2">
    <property type="entry name" value="SIDEROPHORE-DEGRADING ESTERASE (EUROFUNG)"/>
    <property type="match status" value="1"/>
</dbReference>
<sequence length="410" mass="46738">MKKSCLILILCFYCFNINAQSNNDINIGKIESIYSKILNEERKVWIHVPKDKVDGVLLKQKYPVIYLLDGDAHFSSVVGMIENLSSKSDNNILPKCIIVGITNTNRSRDLTPKKEIKDTSIDSTTIANFGGGEKFISFIEKELIPKIESEYPTAPHRMFIGHSLGGLLVMHTLITKPNLFNAYIAIDPAMWWDNQKLLNELKNSKLDGKFNNKTLFLGVANTLPKDMDINSVEEDESDQTFHIRSILKLNVLLSSNTQSQLKFKGKYYENDTHGSSPLISTYDALRFIFDFYDLKIDGNVFYNPETDVESLIVNHFKKVSKTIGYGVKPYGNFINKMGNRFLDMKQLKKAEALLQLNVTNFPENHQVYNSLGNFYEKSGDKEKAIKNYKKSISLNKDSLAKDKLKVLEKE</sequence>
<evidence type="ECO:0000256" key="1">
    <source>
        <dbReference type="ARBA" id="ARBA00005622"/>
    </source>
</evidence>
<dbReference type="SUPFAM" id="SSF48452">
    <property type="entry name" value="TPR-like"/>
    <property type="match status" value="1"/>
</dbReference>
<protein>
    <submittedName>
        <fullName evidence="5">Tetratricopeptide repeat protein</fullName>
    </submittedName>
</protein>
<dbReference type="Gene3D" id="1.25.40.10">
    <property type="entry name" value="Tetratricopeptide repeat domain"/>
    <property type="match status" value="1"/>
</dbReference>
<keyword evidence="6" id="KW-1185">Reference proteome</keyword>
<dbReference type="InterPro" id="IPR000801">
    <property type="entry name" value="Esterase-like"/>
</dbReference>
<dbReference type="Proteomes" id="UP000307602">
    <property type="component" value="Unassembled WGS sequence"/>
</dbReference>
<dbReference type="Pfam" id="PF00515">
    <property type="entry name" value="TPR_1"/>
    <property type="match status" value="1"/>
</dbReference>
<dbReference type="InterPro" id="IPR052558">
    <property type="entry name" value="Siderophore_Hydrolase_D"/>
</dbReference>
<dbReference type="GO" id="GO:0016788">
    <property type="term" value="F:hydrolase activity, acting on ester bonds"/>
    <property type="evidence" value="ECO:0007669"/>
    <property type="project" value="TreeGrafter"/>
</dbReference>
<dbReference type="InterPro" id="IPR019734">
    <property type="entry name" value="TPR_rpt"/>
</dbReference>
<dbReference type="OrthoDB" id="9784036at2"/>
<dbReference type="SUPFAM" id="SSF53474">
    <property type="entry name" value="alpha/beta-Hydrolases"/>
    <property type="match status" value="1"/>
</dbReference>
<evidence type="ECO:0000313" key="6">
    <source>
        <dbReference type="Proteomes" id="UP000307602"/>
    </source>
</evidence>
<dbReference type="EMBL" id="SRSO01000001">
    <property type="protein sequence ID" value="TGV04722.1"/>
    <property type="molecule type" value="Genomic_DNA"/>
</dbReference>
<dbReference type="PANTHER" id="PTHR40841">
    <property type="entry name" value="SIDEROPHORE TRIACETYLFUSARININE C ESTERASE"/>
    <property type="match status" value="1"/>
</dbReference>
<proteinExistence type="inferred from homology"/>
<dbReference type="Gene3D" id="3.40.50.1820">
    <property type="entry name" value="alpha/beta hydrolase"/>
    <property type="match status" value="1"/>
</dbReference>
<comment type="similarity">
    <text evidence="1">Belongs to the esterase D family.</text>
</comment>
<dbReference type="PROSITE" id="PS50005">
    <property type="entry name" value="TPR"/>
    <property type="match status" value="1"/>
</dbReference>
<keyword evidence="2" id="KW-0378">Hydrolase</keyword>
<dbReference type="Pfam" id="PF00756">
    <property type="entry name" value="Esterase"/>
    <property type="match status" value="1"/>
</dbReference>
<gene>
    <name evidence="5" type="ORF">EM932_00945</name>
</gene>
<evidence type="ECO:0000256" key="4">
    <source>
        <dbReference type="SAM" id="SignalP"/>
    </source>
</evidence>
<dbReference type="SMART" id="SM00028">
    <property type="entry name" value="TPR"/>
    <property type="match status" value="2"/>
</dbReference>
<dbReference type="InterPro" id="IPR029058">
    <property type="entry name" value="AB_hydrolase_fold"/>
</dbReference>
<reference evidence="5 6" key="1">
    <citation type="submission" date="2019-04" db="EMBL/GenBank/DDBJ databases">
        <authorList>
            <person name="Liu A."/>
        </authorList>
    </citation>
    <scope>NUCLEOTIDE SEQUENCE [LARGE SCALE GENOMIC DNA]</scope>
    <source>
        <strain evidence="5 6">RZ03</strain>
    </source>
</reference>
<comment type="caution">
    <text evidence="5">The sequence shown here is derived from an EMBL/GenBank/DDBJ whole genome shotgun (WGS) entry which is preliminary data.</text>
</comment>
<dbReference type="InterPro" id="IPR011990">
    <property type="entry name" value="TPR-like_helical_dom_sf"/>
</dbReference>
<organism evidence="5 6">
    <name type="scientific">Flavivirga rizhaonensis</name>
    <dbReference type="NCBI Taxonomy" id="2559571"/>
    <lineage>
        <taxon>Bacteria</taxon>
        <taxon>Pseudomonadati</taxon>
        <taxon>Bacteroidota</taxon>
        <taxon>Flavobacteriia</taxon>
        <taxon>Flavobacteriales</taxon>
        <taxon>Flavobacteriaceae</taxon>
        <taxon>Flavivirga</taxon>
    </lineage>
</organism>